<evidence type="ECO:0000313" key="2">
    <source>
        <dbReference type="Proteomes" id="UP000094570"/>
    </source>
</evidence>
<evidence type="ECO:0008006" key="3">
    <source>
        <dbReference type="Google" id="ProtNLM"/>
    </source>
</evidence>
<evidence type="ECO:0000313" key="1">
    <source>
        <dbReference type="EMBL" id="ODN29830.1"/>
    </source>
</evidence>
<reference evidence="2" key="1">
    <citation type="submission" date="2016-04" db="EMBL/GenBank/DDBJ databases">
        <title>The genome sequence project of a novel Fervidobacterium isolate from a hot spring in Thailand.</title>
        <authorList>
            <person name="Gonzalez J.M."/>
            <person name="Cuecas A."/>
            <person name="Kanoksilapatham W."/>
        </authorList>
    </citation>
    <scope>NUCLEOTIDE SEQUENCE [LARGE SCALE GENOMIC DNA]</scope>
    <source>
        <strain evidence="2">FC2004</strain>
    </source>
</reference>
<dbReference type="RefSeq" id="WP_069293802.1">
    <property type="nucleotide sequence ID" value="NZ_CP140110.1"/>
</dbReference>
<sequence length="268" mass="30444">MKKYITKSFAFDLSRKTPKKLAIIFGHLTYSASKLWNVANYEVEKNGVSIYELEYKLKITSFLVTCILRVLKLSSRSFKLPGRIRSIGIPNVHATNPRTGHFPVTWKQNGFKVVGRKLRLSLSKQTKDYLKSAHGIESKYVWIELPRTLSLDSVKVQQVELVPYQAFGHISYSLRIIYREPIQDFKDRPQLNERKILAIDLGVSNFTTCTDGAKSFVIDGRVLQGISEFPKGARSSGFGQPSAVKVSKLTYRTKNPRILMRGVGQVEQ</sequence>
<dbReference type="EMBL" id="LWAF01000018">
    <property type="protein sequence ID" value="ODN29830.1"/>
    <property type="molecule type" value="Genomic_DNA"/>
</dbReference>
<proteinExistence type="predicted"/>
<gene>
    <name evidence="1" type="ORF">A4H02_08740</name>
</gene>
<name>A0A1E3G109_9BACT</name>
<comment type="caution">
    <text evidence="1">The sequence shown here is derived from an EMBL/GenBank/DDBJ whole genome shotgun (WGS) entry which is preliminary data.</text>
</comment>
<protein>
    <recommendedName>
        <fullName evidence="3">Transposase</fullName>
    </recommendedName>
</protein>
<organism evidence="1 2">
    <name type="scientific">Fervidobacterium thailandense</name>
    <dbReference type="NCBI Taxonomy" id="1008305"/>
    <lineage>
        <taxon>Bacteria</taxon>
        <taxon>Thermotogati</taxon>
        <taxon>Thermotogota</taxon>
        <taxon>Thermotogae</taxon>
        <taxon>Thermotogales</taxon>
        <taxon>Fervidobacteriaceae</taxon>
        <taxon>Fervidobacterium</taxon>
    </lineage>
</organism>
<dbReference type="Proteomes" id="UP000094570">
    <property type="component" value="Unassembled WGS sequence"/>
</dbReference>
<dbReference type="OrthoDB" id="47831at2"/>
<keyword evidence="2" id="KW-1185">Reference proteome</keyword>
<accession>A0A1E3G109</accession>
<dbReference type="AlphaFoldDB" id="A0A1E3G109"/>
<dbReference type="STRING" id="1008305.A4H02_08740"/>